<evidence type="ECO:0000259" key="3">
    <source>
        <dbReference type="PROSITE" id="PS50102"/>
    </source>
</evidence>
<dbReference type="InterPro" id="IPR003954">
    <property type="entry name" value="RRM_euk-type"/>
</dbReference>
<dbReference type="SMART" id="SM00360">
    <property type="entry name" value="RRM"/>
    <property type="match status" value="2"/>
</dbReference>
<dbReference type="SMART" id="SM00361">
    <property type="entry name" value="RRM_1"/>
    <property type="match status" value="1"/>
</dbReference>
<gene>
    <name evidence="4" type="ORF">ALC62_10166</name>
</gene>
<proteinExistence type="predicted"/>
<dbReference type="PANTHER" id="PTHR48025">
    <property type="entry name" value="OS02G0815200 PROTEIN"/>
    <property type="match status" value="1"/>
</dbReference>
<dbReference type="PANTHER" id="PTHR48025:SF20">
    <property type="entry name" value="TIA1 CYTOTOXIC GRANULE ASSOCIATED RNA BINDING PROTEIN"/>
    <property type="match status" value="1"/>
</dbReference>
<dbReference type="STRING" id="456900.A0A195CE14"/>
<dbReference type="SUPFAM" id="SSF54928">
    <property type="entry name" value="RNA-binding domain, RBD"/>
    <property type="match status" value="2"/>
</dbReference>
<dbReference type="InterPro" id="IPR000504">
    <property type="entry name" value="RRM_dom"/>
</dbReference>
<dbReference type="EMBL" id="KQ977876">
    <property type="protein sequence ID" value="KYM99052.1"/>
    <property type="molecule type" value="Genomic_DNA"/>
</dbReference>
<feature type="domain" description="RRM" evidence="3">
    <location>
        <begin position="63"/>
        <end position="149"/>
    </location>
</feature>
<dbReference type="GO" id="GO:0003729">
    <property type="term" value="F:mRNA binding"/>
    <property type="evidence" value="ECO:0007669"/>
    <property type="project" value="TreeGrafter"/>
</dbReference>
<dbReference type="Gene3D" id="3.30.70.330">
    <property type="match status" value="2"/>
</dbReference>
<evidence type="ECO:0000313" key="5">
    <source>
        <dbReference type="Proteomes" id="UP000078542"/>
    </source>
</evidence>
<accession>A0A195CE14</accession>
<dbReference type="InterPro" id="IPR012677">
    <property type="entry name" value="Nucleotide-bd_a/b_plait_sf"/>
</dbReference>
<organism evidence="4 5">
    <name type="scientific">Cyphomyrmex costatus</name>
    <dbReference type="NCBI Taxonomy" id="456900"/>
    <lineage>
        <taxon>Eukaryota</taxon>
        <taxon>Metazoa</taxon>
        <taxon>Ecdysozoa</taxon>
        <taxon>Arthropoda</taxon>
        <taxon>Hexapoda</taxon>
        <taxon>Insecta</taxon>
        <taxon>Pterygota</taxon>
        <taxon>Neoptera</taxon>
        <taxon>Endopterygota</taxon>
        <taxon>Hymenoptera</taxon>
        <taxon>Apocrita</taxon>
        <taxon>Aculeata</taxon>
        <taxon>Formicoidea</taxon>
        <taxon>Formicidae</taxon>
        <taxon>Myrmicinae</taxon>
        <taxon>Cyphomyrmex</taxon>
    </lineage>
</organism>
<dbReference type="Proteomes" id="UP000078542">
    <property type="component" value="Unassembled WGS sequence"/>
</dbReference>
<evidence type="ECO:0000256" key="1">
    <source>
        <dbReference type="ARBA" id="ARBA00022884"/>
    </source>
</evidence>
<evidence type="ECO:0000313" key="4">
    <source>
        <dbReference type="EMBL" id="KYM99052.1"/>
    </source>
</evidence>
<dbReference type="AlphaFoldDB" id="A0A195CE14"/>
<feature type="domain" description="RRM" evidence="3">
    <location>
        <begin position="177"/>
        <end position="249"/>
    </location>
</feature>
<dbReference type="InterPro" id="IPR050502">
    <property type="entry name" value="Euk_RNA-bind_prot"/>
</dbReference>
<dbReference type="Pfam" id="PF00076">
    <property type="entry name" value="RRM_1"/>
    <property type="match status" value="2"/>
</dbReference>
<keyword evidence="5" id="KW-1185">Reference proteome</keyword>
<dbReference type="PROSITE" id="PS50102">
    <property type="entry name" value="RRM"/>
    <property type="match status" value="2"/>
</dbReference>
<evidence type="ECO:0000256" key="2">
    <source>
        <dbReference type="PROSITE-ProRule" id="PRU00176"/>
    </source>
</evidence>
<dbReference type="FunFam" id="3.30.70.330:FF:000317">
    <property type="entry name" value="Rox8, isoform B"/>
    <property type="match status" value="1"/>
</dbReference>
<protein>
    <submittedName>
        <fullName evidence="4">Nucleolysin TIA-1 isoform p40</fullName>
    </submittedName>
</protein>
<sequence length="552" mass="60852">MLDTSLKGSRFAGDLQRTTNECESLETEATSVPFLGRPSILVCFNIPYPSLTRSAKSNPAVVFQVYTTTLSLGSTSNLLRDIYASQNVLPQSRVNRYSDCRVVRDPQTLKSKGYGFVSFVKKAEAESAIGNMNGQWLGGRSIRTNWATRKPPAPKSEANAKPLTFDEVYNQSSPTNCTVYCGGLTNGLTEELMQKTFSPFGTIQEIRVFKDKGYAFIRFSTKESATHAIVAVHNTDINGQTVKCSWGKESGDPNNAQQTGQALSSATYPYYAAAAAAAAAAAGVAGVGGVGGVGGAGQLGYWYPPQSYPTTATQMQAGGFLQGMQGYTYGQFAGYQQAQYMGMGMGAVHAAGTAAGWGQGLPGGPQLPPHHATTVTAPPGVQAAPPPPPPPAQMMAYPMQQFQVTITLSIPSVYACKCVRRICLCDARWLTPKCFAFLHTFASCPCYIQKQFHRCQYWLVNVARGKLDSISKGYRRHASTEEYAQYVYIRMYVYIYIRYIYMYIHMCTHTHTYTHARTHTHTYIYIYIQYIVGDLRKPRKLVTRYIIRETER</sequence>
<keyword evidence="1 2" id="KW-0694">RNA-binding</keyword>
<name>A0A195CE14_9HYME</name>
<dbReference type="CDD" id="cd12354">
    <property type="entry name" value="RRM3_TIA1_like"/>
    <property type="match status" value="1"/>
</dbReference>
<dbReference type="InterPro" id="IPR035979">
    <property type="entry name" value="RBD_domain_sf"/>
</dbReference>
<reference evidence="4 5" key="1">
    <citation type="submission" date="2016-03" db="EMBL/GenBank/DDBJ databases">
        <title>Cyphomyrmex costatus WGS genome.</title>
        <authorList>
            <person name="Nygaard S."/>
            <person name="Hu H."/>
            <person name="Boomsma J."/>
            <person name="Zhang G."/>
        </authorList>
    </citation>
    <scope>NUCLEOTIDE SEQUENCE [LARGE SCALE GENOMIC DNA]</scope>
    <source>
        <strain evidence="4">MS0001</strain>
        <tissue evidence="4">Whole body</tissue>
    </source>
</reference>